<keyword evidence="9" id="KW-0812">Transmembrane</keyword>
<dbReference type="PANTHER" id="PTHR43706">
    <property type="entry name" value="NADH DEHYDROGENASE"/>
    <property type="match status" value="1"/>
</dbReference>
<accession>A0A1X7FYL3</accession>
<dbReference type="PRINTS" id="PR00368">
    <property type="entry name" value="FADPNR"/>
</dbReference>
<evidence type="ECO:0000256" key="3">
    <source>
        <dbReference type="ARBA" id="ARBA00022630"/>
    </source>
</evidence>
<comment type="similarity">
    <text evidence="1">Belongs to the NADH dehydrogenase family.</text>
</comment>
<feature type="region of interest" description="Disordered" evidence="8">
    <location>
        <begin position="421"/>
        <end position="445"/>
    </location>
</feature>
<dbReference type="InterPro" id="IPR036188">
    <property type="entry name" value="FAD/NAD-bd_sf"/>
</dbReference>
<keyword evidence="4" id="KW-0274">FAD</keyword>
<feature type="transmembrane region" description="Helical" evidence="9">
    <location>
        <begin position="372"/>
        <end position="398"/>
    </location>
</feature>
<evidence type="ECO:0000256" key="1">
    <source>
        <dbReference type="ARBA" id="ARBA00005272"/>
    </source>
</evidence>
<dbReference type="AlphaFoldDB" id="A0A1X7FYL3"/>
<dbReference type="EMBL" id="LT840185">
    <property type="protein sequence ID" value="SMF61140.1"/>
    <property type="molecule type" value="Genomic_DNA"/>
</dbReference>
<dbReference type="GO" id="GO:0050136">
    <property type="term" value="F:NADH dehydrogenase (quinone) (non-electrogenic) activity"/>
    <property type="evidence" value="ECO:0007669"/>
    <property type="project" value="UniProtKB-EC"/>
</dbReference>
<evidence type="ECO:0000256" key="2">
    <source>
        <dbReference type="ARBA" id="ARBA00012637"/>
    </source>
</evidence>
<evidence type="ECO:0000256" key="7">
    <source>
        <dbReference type="ARBA" id="ARBA00047599"/>
    </source>
</evidence>
<protein>
    <recommendedName>
        <fullName evidence="2">NADH:ubiquinone reductase (non-electrogenic)</fullName>
        <ecNumber evidence="2">1.6.5.9</ecNumber>
    </recommendedName>
</protein>
<dbReference type="InterPro" id="IPR045024">
    <property type="entry name" value="NDH-2"/>
</dbReference>
<name>A0A1X7FYL3_9SPHN</name>
<evidence type="ECO:0000256" key="9">
    <source>
        <dbReference type="SAM" id="Phobius"/>
    </source>
</evidence>
<evidence type="ECO:0000259" key="10">
    <source>
        <dbReference type="Pfam" id="PF07992"/>
    </source>
</evidence>
<evidence type="ECO:0000256" key="6">
    <source>
        <dbReference type="ARBA" id="ARBA00023027"/>
    </source>
</evidence>
<evidence type="ECO:0000256" key="4">
    <source>
        <dbReference type="ARBA" id="ARBA00022827"/>
    </source>
</evidence>
<evidence type="ECO:0000256" key="5">
    <source>
        <dbReference type="ARBA" id="ARBA00023002"/>
    </source>
</evidence>
<keyword evidence="9" id="KW-1133">Transmembrane helix</keyword>
<dbReference type="InterPro" id="IPR023753">
    <property type="entry name" value="FAD/NAD-binding_dom"/>
</dbReference>
<evidence type="ECO:0000256" key="8">
    <source>
        <dbReference type="SAM" id="MobiDB-lite"/>
    </source>
</evidence>
<reference evidence="12" key="1">
    <citation type="submission" date="2017-04" db="EMBL/GenBank/DDBJ databases">
        <authorList>
            <person name="Varghese N."/>
            <person name="Submissions S."/>
        </authorList>
    </citation>
    <scope>NUCLEOTIDE SEQUENCE [LARGE SCALE GENOMIC DNA]</scope>
    <source>
        <strain evidence="12">Dd16</strain>
    </source>
</reference>
<proteinExistence type="inferred from homology"/>
<dbReference type="Proteomes" id="UP000192934">
    <property type="component" value="Chromosome I"/>
</dbReference>
<dbReference type="EC" id="1.6.5.9" evidence="2"/>
<dbReference type="PANTHER" id="PTHR43706:SF47">
    <property type="entry name" value="EXTERNAL NADH-UBIQUINONE OXIDOREDUCTASE 1, MITOCHONDRIAL-RELATED"/>
    <property type="match status" value="1"/>
</dbReference>
<keyword evidence="12" id="KW-1185">Reference proteome</keyword>
<keyword evidence="9" id="KW-0472">Membrane</keyword>
<dbReference type="PRINTS" id="PR00411">
    <property type="entry name" value="PNDRDTASEI"/>
</dbReference>
<dbReference type="STRING" id="941907.SAMN06295910_0141"/>
<evidence type="ECO:0000313" key="12">
    <source>
        <dbReference type="Proteomes" id="UP000192934"/>
    </source>
</evidence>
<sequence length="445" mass="47584">MTVCRVMIIGGGFGGLETAKALAREPVDVTLIDRQNHHCFQPLLYQVATATLSPADVAWPIRGILSRQANARVLIANVEAVDTEQRLVRTDGGDYAYDQLVVATGATHAYFGNEEWARHAPGLKRIEDATEIRRRVLSAFERAELADDAAHRDALTTFIVVGGGPTGVEMAGAMADMAREALSNDFRNVDPARARVLLVEAGPRVLAAFPEALSAYTHDALARRGVEVLTDTTVTDIGHDTVSIGEKKIPAGAVVWAAGVAASSAGNWLGADCDRAGRVKVLPDLAVPGRPDIFVIGDTAAVADETGTPVPGIAPAAKQMGRYVASVIKARLAHEPAPAAFRYRHHGDLATIDRGAAVVKLSRLTLKGFPAWAFWGIAHIYFLIGMRNRIAVAFSWLWDYVTFGRRARLITQPAMLGPDAMGTSPFRPPSPTCGPRAQASNHPAV</sequence>
<keyword evidence="6" id="KW-0520">NAD</keyword>
<dbReference type="Pfam" id="PF07992">
    <property type="entry name" value="Pyr_redox_2"/>
    <property type="match status" value="1"/>
</dbReference>
<keyword evidence="5" id="KW-0560">Oxidoreductase</keyword>
<gene>
    <name evidence="11" type="ORF">SAMN06295910_0141</name>
</gene>
<dbReference type="OrthoDB" id="9781621at2"/>
<dbReference type="Gene3D" id="3.50.50.100">
    <property type="match status" value="1"/>
</dbReference>
<dbReference type="SUPFAM" id="SSF51905">
    <property type="entry name" value="FAD/NAD(P)-binding domain"/>
    <property type="match status" value="2"/>
</dbReference>
<organism evidence="11 12">
    <name type="scientific">Allosphingosinicella indica</name>
    <dbReference type="NCBI Taxonomy" id="941907"/>
    <lineage>
        <taxon>Bacteria</taxon>
        <taxon>Pseudomonadati</taxon>
        <taxon>Pseudomonadota</taxon>
        <taxon>Alphaproteobacteria</taxon>
        <taxon>Sphingomonadales</taxon>
        <taxon>Sphingomonadaceae</taxon>
        <taxon>Allosphingosinicella</taxon>
    </lineage>
</organism>
<evidence type="ECO:0000313" key="11">
    <source>
        <dbReference type="EMBL" id="SMF61140.1"/>
    </source>
</evidence>
<comment type="catalytic activity">
    <reaction evidence="7">
        <text>a quinone + NADH + H(+) = a quinol + NAD(+)</text>
        <dbReference type="Rhea" id="RHEA:46160"/>
        <dbReference type="ChEBI" id="CHEBI:15378"/>
        <dbReference type="ChEBI" id="CHEBI:24646"/>
        <dbReference type="ChEBI" id="CHEBI:57540"/>
        <dbReference type="ChEBI" id="CHEBI:57945"/>
        <dbReference type="ChEBI" id="CHEBI:132124"/>
        <dbReference type="EC" id="1.6.5.9"/>
    </reaction>
</comment>
<keyword evidence="3" id="KW-0285">Flavoprotein</keyword>
<feature type="domain" description="FAD/NAD(P)-binding" evidence="10">
    <location>
        <begin position="5"/>
        <end position="321"/>
    </location>
</feature>